<comment type="caution">
    <text evidence="2">The sequence shown here is derived from an EMBL/GenBank/DDBJ whole genome shotgun (WGS) entry which is preliminary data.</text>
</comment>
<dbReference type="RefSeq" id="XP_060290816.1">
    <property type="nucleotide sequence ID" value="XM_060443148.1"/>
</dbReference>
<dbReference type="InterPro" id="IPR002523">
    <property type="entry name" value="MgTranspt_CorA/ZnTranspt_ZntB"/>
</dbReference>
<dbReference type="EMBL" id="JAUIRO010000008">
    <property type="protein sequence ID" value="KAK0703957.1"/>
    <property type="molecule type" value="Genomic_DNA"/>
</dbReference>
<sequence length="541" mass="61392">MQSPGGFCTRQVADMPGERAFPNIYKLVTAAKSAVNAGNAFVPNTSRPSRYASTIDVLQLYDGKRQLGTIHDLNASNLATKLDPGASACIFIVERVDEEFMDFLVTRYPNSSEKQLAQFLEEYLDSPPWYNFHGIDRHVPRLSSRTCRDSQYVNIEVVGAREFTRPVRLEDDRVRSKTGSWWDIYDRRAGGIEPIQRRRKEGNSTDFSPVALVRHHFAAWFDIDAQGAWKTGVVLVDPPFDVDDRHPPLQNQTTKPLLKFARDVLARNTHQNFSYRSLITAMCEQNEDLLITTGVPQPLIVLRSMFDIIVSEWVCATTYFIRDLNSIEWILENRNGNRWQTPDDLEHALRSLFTIRRRIAKYKSLVKEQVATCNLLALKSPWSLLPPQPAGNQASQRLDNVSEAIQMDLGQALELISQTIERNDQGVQLLTSLLAIMESQLSLKEAERTMSQNKILLILTSVATFCLPISTAASVLNMQGDWAPSNKEWANFWKICIPISCVSVLVVILLRFYKDISRILYRGFARMTPPEKVTVSQLSLP</sequence>
<dbReference type="Proteomes" id="UP001172101">
    <property type="component" value="Unassembled WGS sequence"/>
</dbReference>
<evidence type="ECO:0000313" key="2">
    <source>
        <dbReference type="EMBL" id="KAK0703957.1"/>
    </source>
</evidence>
<evidence type="ECO:0000313" key="3">
    <source>
        <dbReference type="Proteomes" id="UP001172101"/>
    </source>
</evidence>
<dbReference type="GeneID" id="85326418"/>
<name>A0AA40DKB2_9PEZI</name>
<keyword evidence="1" id="KW-0812">Transmembrane</keyword>
<dbReference type="AlphaFoldDB" id="A0AA40DKB2"/>
<dbReference type="Gene3D" id="1.20.58.340">
    <property type="entry name" value="Magnesium transport protein CorA, transmembrane region"/>
    <property type="match status" value="1"/>
</dbReference>
<keyword evidence="3" id="KW-1185">Reference proteome</keyword>
<proteinExistence type="predicted"/>
<evidence type="ECO:0000256" key="1">
    <source>
        <dbReference type="SAM" id="Phobius"/>
    </source>
</evidence>
<organism evidence="2 3">
    <name type="scientific">Lasiosphaeria miniovina</name>
    <dbReference type="NCBI Taxonomy" id="1954250"/>
    <lineage>
        <taxon>Eukaryota</taxon>
        <taxon>Fungi</taxon>
        <taxon>Dikarya</taxon>
        <taxon>Ascomycota</taxon>
        <taxon>Pezizomycotina</taxon>
        <taxon>Sordariomycetes</taxon>
        <taxon>Sordariomycetidae</taxon>
        <taxon>Sordariales</taxon>
        <taxon>Lasiosphaeriaceae</taxon>
        <taxon>Lasiosphaeria</taxon>
    </lineage>
</organism>
<keyword evidence="1" id="KW-0472">Membrane</keyword>
<accession>A0AA40DKB2</accession>
<feature type="transmembrane region" description="Helical" evidence="1">
    <location>
        <begin position="455"/>
        <end position="476"/>
    </location>
</feature>
<keyword evidence="1" id="KW-1133">Transmembrane helix</keyword>
<protein>
    <submittedName>
        <fullName evidence="2">Uncharacterized protein</fullName>
    </submittedName>
</protein>
<reference evidence="2" key="1">
    <citation type="submission" date="2023-06" db="EMBL/GenBank/DDBJ databases">
        <title>Genome-scale phylogeny and comparative genomics of the fungal order Sordariales.</title>
        <authorList>
            <consortium name="Lawrence Berkeley National Laboratory"/>
            <person name="Hensen N."/>
            <person name="Bonometti L."/>
            <person name="Westerberg I."/>
            <person name="Brannstrom I.O."/>
            <person name="Guillou S."/>
            <person name="Cros-Aarteil S."/>
            <person name="Calhoun S."/>
            <person name="Haridas S."/>
            <person name="Kuo A."/>
            <person name="Mondo S."/>
            <person name="Pangilinan J."/>
            <person name="Riley R."/>
            <person name="LaButti K."/>
            <person name="Andreopoulos B."/>
            <person name="Lipzen A."/>
            <person name="Chen C."/>
            <person name="Yanf M."/>
            <person name="Daum C."/>
            <person name="Ng V."/>
            <person name="Clum A."/>
            <person name="Steindorff A."/>
            <person name="Ohm R."/>
            <person name="Martin F."/>
            <person name="Silar P."/>
            <person name="Natvig D."/>
            <person name="Lalanne C."/>
            <person name="Gautier V."/>
            <person name="Ament-velasquez S.L."/>
            <person name="Kruys A."/>
            <person name="Hutchinson M.I."/>
            <person name="Powell A.J."/>
            <person name="Barry K."/>
            <person name="Miller A.N."/>
            <person name="Grigoriev I.V."/>
            <person name="Debuchy R."/>
            <person name="Gladieux P."/>
            <person name="Thoren M.H."/>
            <person name="Johannesson H."/>
        </authorList>
    </citation>
    <scope>NUCLEOTIDE SEQUENCE</scope>
    <source>
        <strain evidence="2">SMH2392-1A</strain>
    </source>
</reference>
<gene>
    <name evidence="2" type="ORF">B0T26DRAFT_733418</name>
</gene>
<dbReference type="Pfam" id="PF01544">
    <property type="entry name" value="CorA"/>
    <property type="match status" value="1"/>
</dbReference>
<feature type="transmembrane region" description="Helical" evidence="1">
    <location>
        <begin position="492"/>
        <end position="513"/>
    </location>
</feature>